<evidence type="ECO:0000313" key="10">
    <source>
        <dbReference type="Proteomes" id="UP000332933"/>
    </source>
</evidence>
<evidence type="ECO:0000256" key="6">
    <source>
        <dbReference type="PROSITE-ProRule" id="PRU00104"/>
    </source>
</evidence>
<evidence type="ECO:0000256" key="3">
    <source>
        <dbReference type="ARBA" id="ARBA00012485"/>
    </source>
</evidence>
<sequence>MQPTPCNCVGLLGQLGTDMPMFGANPQYRAILEKIKPSNPTHVQMASLSELVELLSMTSEEVLTISGFSIDAYVPVLTAIIATPPSMEILLLACRCLAAILDIFSSPNVIELAVSNNLIASLCDKMLNIEYMDVAEVALRMLERIASSNSADTREAVLQENGIVALLQFVDFFAVDVQRTAARTAALLCSDVEEPAWFQLQMGLFLIQTLTRSFDAEIVYQGCDSLKRLCESPCVQDDPTRLAEIVDAAMTTHLLTLFTTYTDDRVPENMKPTTYPVLLHLFALLLRHNIDLAAAPAIDRVLCSILSTQSSPSLLLQESLDFIDALVAAGVAHAAYAPTVAPLVAKTLPLMLHACDSMAQDLRAQVVDVMYQMTTFLAEKALGSDDHDGHNTRHETALCKFVASALSRRAPASDQEMSLALYIVSLALQHDTHGTFHARFVRDGVVEALRTLSQSPLVTTEVQQAVQILKMYFGADEDTTSVLTELVAIVAAIKGDPEMYDAPLAQLGQLLGRDTGVTPYELSKSRLVPALTQLLATSPDATHAFRQEIFAKYEASWLLLIRVVHETIAGDMETAFQEPATTSHVVCGVASTVGMVELLGQHLKIRLNVAACDNDDDASGNIPQDTVVLVEPLARVETMEEFVGEKLFGKSAKGSDQPPAADEDMPPVAAAPTKKLRATYQGQALSPATSILEVLVKARPDLSQKSEFAIKSLWEGSHELAFHVVEADDNASLAAPPSLATTRTSPALLACLDLLKLLFNMSLPVAPTVFVNASLSTQVKRSLMQPLLVAIQAFPAWCNVLVTTYAFLLPLDTKLHFLYASAFGPARAIQYLSKSLWKQEALESTEGRSRRTEAAALSAAVTRVAKIPRLKVRVARSKLLQSAIKLLSAYGGQKAIIEIEYLGEVGTGLGPTTEFFSLVSQEIQAQHLNLWRHDGPEPRAAAPADESKPDETAAAVHPAMPIRGYHRIAVVHCTTCGHIYFPTCSVHDILLTQSNDKSTKMGPSTEPQCALCVTHPTWTAPSCHNTSCENGAVRWLWWIVSEHEVEYLSKAYPRAQPSVVHPVLQCSHCDTVNFPGTDAGIVTMEGDRMVSRSGRRMYERDYRAVTKHVSALCEGTPLVQANIVLLRSHVEQLVDLVPKCPEVLDSEIDGLGIDSSFTADVVAVHAPHGLYPKPLIDPAAHAAVVPYFEFLGNLVAQALLDERLLDLPFAVPFLRSILGEDLHSNLAMALHHITVLDPAIGRSLTYLYDHSAHADVIDAMGLTFELVGTSPPIPLRDGGADCAVTSVNVLEYLELTATMLLHTSIQAQSQAFRYGFAAIAPLPILTMLSAADWSLLLADPTRQLWPGGADEIRAAMVCDHGYTAESQAIQWLVEILVDLSPAQQTLFVRFVTGSHRLPLGGLAKLEPALTVVRKLPSDDSSGASNTDLMLPSASTCTNYLKLPDYSTKDVMRAKLLYCIEEGQLSFHLS</sequence>
<dbReference type="Gene3D" id="1.25.10.10">
    <property type="entry name" value="Leucine-rich Repeat Variant"/>
    <property type="match status" value="1"/>
</dbReference>
<reference evidence="9 10" key="1">
    <citation type="submission" date="2019-03" db="EMBL/GenBank/DDBJ databases">
        <authorList>
            <person name="Gaulin E."/>
            <person name="Dumas B."/>
        </authorList>
    </citation>
    <scope>NUCLEOTIDE SEQUENCE [LARGE SCALE GENOMIC DNA]</scope>
    <source>
        <strain evidence="9">CBS 568.67</strain>
    </source>
</reference>
<evidence type="ECO:0000259" key="7">
    <source>
        <dbReference type="PROSITE" id="PS50237"/>
    </source>
</evidence>
<keyword evidence="5 6" id="KW-0833">Ubl conjugation pathway</keyword>
<dbReference type="Gene3D" id="3.30.2160.10">
    <property type="entry name" value="Hect, E3 ligase catalytic domain"/>
    <property type="match status" value="1"/>
</dbReference>
<dbReference type="InterPro" id="IPR000569">
    <property type="entry name" value="HECT_dom"/>
</dbReference>
<keyword evidence="10" id="KW-1185">Reference proteome</keyword>
<comment type="catalytic activity">
    <reaction evidence="1">
        <text>S-ubiquitinyl-[E2 ubiquitin-conjugating enzyme]-L-cysteine + [acceptor protein]-L-lysine = [E2 ubiquitin-conjugating enzyme]-L-cysteine + N(6)-ubiquitinyl-[acceptor protein]-L-lysine.</text>
        <dbReference type="EC" id="2.3.2.26"/>
    </reaction>
</comment>
<dbReference type="GO" id="GO:0043161">
    <property type="term" value="P:proteasome-mediated ubiquitin-dependent protein catabolic process"/>
    <property type="evidence" value="ECO:0007669"/>
    <property type="project" value="TreeGrafter"/>
</dbReference>
<dbReference type="Pfam" id="PF25579">
    <property type="entry name" value="TPR_TRIP12_N"/>
    <property type="match status" value="1"/>
</dbReference>
<dbReference type="GO" id="GO:0000209">
    <property type="term" value="P:protein polyubiquitination"/>
    <property type="evidence" value="ECO:0007669"/>
    <property type="project" value="TreeGrafter"/>
</dbReference>
<keyword evidence="4" id="KW-0808">Transferase</keyword>
<organism evidence="9 10">
    <name type="scientific">Aphanomyces stellatus</name>
    <dbReference type="NCBI Taxonomy" id="120398"/>
    <lineage>
        <taxon>Eukaryota</taxon>
        <taxon>Sar</taxon>
        <taxon>Stramenopiles</taxon>
        <taxon>Oomycota</taxon>
        <taxon>Saprolegniomycetes</taxon>
        <taxon>Saprolegniales</taxon>
        <taxon>Verrucalvaceae</taxon>
        <taxon>Aphanomyces</taxon>
    </lineage>
</organism>
<dbReference type="InterPro" id="IPR011989">
    <property type="entry name" value="ARM-like"/>
</dbReference>
<evidence type="ECO:0000256" key="1">
    <source>
        <dbReference type="ARBA" id="ARBA00000885"/>
    </source>
</evidence>
<dbReference type="EMBL" id="CAADRA010005135">
    <property type="protein sequence ID" value="VFT85649.1"/>
    <property type="molecule type" value="Genomic_DNA"/>
</dbReference>
<dbReference type="InterPro" id="IPR016024">
    <property type="entry name" value="ARM-type_fold"/>
</dbReference>
<evidence type="ECO:0000256" key="4">
    <source>
        <dbReference type="ARBA" id="ARBA00022679"/>
    </source>
</evidence>
<proteinExistence type="inferred from homology"/>
<dbReference type="InterPro" id="IPR035983">
    <property type="entry name" value="Hect_E3_ubiquitin_ligase"/>
</dbReference>
<dbReference type="PANTHER" id="PTHR45670">
    <property type="entry name" value="E3 UBIQUITIN-PROTEIN LIGASE TRIP12"/>
    <property type="match status" value="1"/>
</dbReference>
<evidence type="ECO:0000256" key="5">
    <source>
        <dbReference type="ARBA" id="ARBA00022786"/>
    </source>
</evidence>
<dbReference type="EC" id="2.3.2.26" evidence="3"/>
<gene>
    <name evidence="9" type="primary">Aste57867_8763</name>
    <name evidence="8" type="ORF">As57867_008729</name>
    <name evidence="9" type="ORF">ASTE57867_8763</name>
</gene>
<protein>
    <recommendedName>
        <fullName evidence="3">HECT-type E3 ubiquitin transferase</fullName>
        <ecNumber evidence="3">2.3.2.26</ecNumber>
    </recommendedName>
</protein>
<dbReference type="SUPFAM" id="SSF48371">
    <property type="entry name" value="ARM repeat"/>
    <property type="match status" value="1"/>
</dbReference>
<name>A0A485KL69_9STRA</name>
<dbReference type="InterPro" id="IPR057948">
    <property type="entry name" value="TPR_TRIP12_N"/>
</dbReference>
<dbReference type="SUPFAM" id="SSF56204">
    <property type="entry name" value="Hect, E3 ligase catalytic domain"/>
    <property type="match status" value="1"/>
</dbReference>
<feature type="active site" description="Glycyl thioester intermediate" evidence="6">
    <location>
        <position position="1436"/>
    </location>
</feature>
<feature type="domain" description="HECT" evidence="7">
    <location>
        <begin position="1170"/>
        <end position="1469"/>
    </location>
</feature>
<dbReference type="Gene3D" id="3.30.2410.10">
    <property type="entry name" value="Hect, E3 ligase catalytic domain"/>
    <property type="match status" value="1"/>
</dbReference>
<dbReference type="InterPro" id="IPR045322">
    <property type="entry name" value="HECTD1/TRIP12-like"/>
</dbReference>
<evidence type="ECO:0000313" key="8">
    <source>
        <dbReference type="EMBL" id="KAF0700709.1"/>
    </source>
</evidence>
<dbReference type="Proteomes" id="UP000332933">
    <property type="component" value="Unassembled WGS sequence"/>
</dbReference>
<dbReference type="SMART" id="SM00119">
    <property type="entry name" value="HECTc"/>
    <property type="match status" value="1"/>
</dbReference>
<dbReference type="OrthoDB" id="271273at2759"/>
<reference evidence="8" key="2">
    <citation type="submission" date="2019-06" db="EMBL/GenBank/DDBJ databases">
        <title>Genomics analysis of Aphanomyces spp. identifies a new class of oomycete effector associated with host adaptation.</title>
        <authorList>
            <person name="Gaulin E."/>
        </authorList>
    </citation>
    <scope>NUCLEOTIDE SEQUENCE</scope>
    <source>
        <strain evidence="8">CBS 578.67</strain>
    </source>
</reference>
<dbReference type="EMBL" id="VJMH01005114">
    <property type="protein sequence ID" value="KAF0700709.1"/>
    <property type="molecule type" value="Genomic_DNA"/>
</dbReference>
<dbReference type="Gene3D" id="3.90.1750.10">
    <property type="entry name" value="Hect, E3 ligase catalytic domains"/>
    <property type="match status" value="2"/>
</dbReference>
<dbReference type="PANTHER" id="PTHR45670:SF1">
    <property type="entry name" value="E3 UBIQUITIN-PROTEIN LIGASE HECTD1"/>
    <property type="match status" value="1"/>
</dbReference>
<dbReference type="GO" id="GO:0061630">
    <property type="term" value="F:ubiquitin protein ligase activity"/>
    <property type="evidence" value="ECO:0007669"/>
    <property type="project" value="UniProtKB-EC"/>
</dbReference>
<accession>A0A485KL69</accession>
<dbReference type="Pfam" id="PF00632">
    <property type="entry name" value="HECT"/>
    <property type="match status" value="1"/>
</dbReference>
<comment type="similarity">
    <text evidence="2">Belongs to the UPL family. K-HECT subfamily.</text>
</comment>
<evidence type="ECO:0000313" key="9">
    <source>
        <dbReference type="EMBL" id="VFT85649.1"/>
    </source>
</evidence>
<dbReference type="PROSITE" id="PS50237">
    <property type="entry name" value="HECT"/>
    <property type="match status" value="1"/>
</dbReference>
<evidence type="ECO:0000256" key="2">
    <source>
        <dbReference type="ARBA" id="ARBA00006331"/>
    </source>
</evidence>